<protein>
    <submittedName>
        <fullName evidence="1">Baseplate protein</fullName>
    </submittedName>
</protein>
<sequence>MAVDTESYFGQTDPTSAIGEWNQTRFLIRQQMANLNTSMPVEVLSVTGVGVAPVGFVSIRILVDQVTGNELTVPHGEIANVPYVRVQGGTNAVIIDPQVGDIGMAMFCSRDITAVKNARKNAPPGSRRSYDFSDCAYLGGVLNGAPTQYIQFTEGGILLHSPSKVRSEAPLVQIDGDVVQIGNVEAALLRLIDERLIALYNSHTHGNSPVPNVPLTPETVATAITRAN</sequence>
<proteinExistence type="predicted"/>
<dbReference type="EMBL" id="PP179328">
    <property type="protein sequence ID" value="XAI70826.1"/>
    <property type="molecule type" value="Genomic_DNA"/>
</dbReference>
<organism evidence="1">
    <name type="scientific">Pseudomonas phage Orisa02</name>
    <dbReference type="NCBI Taxonomy" id="3138543"/>
    <lineage>
        <taxon>Viruses</taxon>
    </lineage>
</organism>
<name>A0AAU6W2E1_9VIRU</name>
<dbReference type="Gene3D" id="2.40.50.230">
    <property type="entry name" value="Gp5 N-terminal domain"/>
    <property type="match status" value="1"/>
</dbReference>
<accession>A0AAU6W2E1</accession>
<reference evidence="1" key="1">
    <citation type="journal article" date="2024" name="J. Gen. Virol.">
        <title>Novel phages of Pseudomonas syringae unveil numerous potential auxiliary metabolic genes.</title>
        <authorList>
            <person name="Feltin C."/>
            <person name="Garneau J.R."/>
            <person name="Morris C.E."/>
            <person name="Berard A."/>
            <person name="Torres-Barcelo C."/>
        </authorList>
    </citation>
    <scope>NUCLEOTIDE SEQUENCE</scope>
</reference>
<dbReference type="InterPro" id="IPR037026">
    <property type="entry name" value="Vgr_OB-fold_dom_sf"/>
</dbReference>
<gene>
    <name evidence="1" type="ORF">Orisa02_00025</name>
</gene>
<evidence type="ECO:0000313" key="1">
    <source>
        <dbReference type="EMBL" id="XAI70826.1"/>
    </source>
</evidence>